<dbReference type="EMBL" id="JACASE010000006">
    <property type="protein sequence ID" value="KAF6459386.1"/>
    <property type="molecule type" value="Genomic_DNA"/>
</dbReference>
<gene>
    <name evidence="10" type="ORF">HJG63_019349</name>
</gene>
<keyword evidence="5" id="KW-0325">Glycoprotein</keyword>
<dbReference type="PANTHER" id="PTHR16189:SF0">
    <property type="entry name" value="TRANSMEMBRANE PROTEIN 104"/>
    <property type="match status" value="1"/>
</dbReference>
<evidence type="ECO:0000256" key="6">
    <source>
        <dbReference type="ARBA" id="ARBA00038166"/>
    </source>
</evidence>
<evidence type="ECO:0000259" key="9">
    <source>
        <dbReference type="Pfam" id="PF01490"/>
    </source>
</evidence>
<comment type="subcellular location">
    <subcellularLocation>
        <location evidence="1">Membrane</location>
        <topology evidence="1">Multi-pass membrane protein</topology>
    </subcellularLocation>
</comment>
<dbReference type="InterPro" id="IPR013057">
    <property type="entry name" value="AA_transpt_TM"/>
</dbReference>
<feature type="region of interest" description="Disordered" evidence="7">
    <location>
        <begin position="81"/>
        <end position="117"/>
    </location>
</feature>
<dbReference type="PANTHER" id="PTHR16189">
    <property type="entry name" value="TRANSMEMBRANE PROTEIN 104-RELATED"/>
    <property type="match status" value="1"/>
</dbReference>
<feature type="transmembrane region" description="Helical" evidence="8">
    <location>
        <begin position="12"/>
        <end position="33"/>
    </location>
</feature>
<reference evidence="10 11" key="1">
    <citation type="journal article" date="2020" name="Nature">
        <title>Six reference-quality genomes reveal evolution of bat adaptations.</title>
        <authorList>
            <person name="Jebb D."/>
            <person name="Huang Z."/>
            <person name="Pippel M."/>
            <person name="Hughes G.M."/>
            <person name="Lavrichenko K."/>
            <person name="Devanna P."/>
            <person name="Winkler S."/>
            <person name="Jermiin L.S."/>
            <person name="Skirmuntt E.C."/>
            <person name="Katzourakis A."/>
            <person name="Burkitt-Gray L."/>
            <person name="Ray D.A."/>
            <person name="Sullivan K.A.M."/>
            <person name="Roscito J.G."/>
            <person name="Kirilenko B.M."/>
            <person name="Davalos L.M."/>
            <person name="Corthals A.P."/>
            <person name="Power M.L."/>
            <person name="Jones G."/>
            <person name="Ransome R.D."/>
            <person name="Dechmann D.K.N."/>
            <person name="Locatelli A.G."/>
            <person name="Puechmaille S.J."/>
            <person name="Fedrigo O."/>
            <person name="Jarvis E.D."/>
            <person name="Hiller M."/>
            <person name="Vernes S.C."/>
            <person name="Myers E.W."/>
            <person name="Teeling E.C."/>
        </authorList>
    </citation>
    <scope>NUCLEOTIDE SEQUENCE [LARGE SCALE GENOMIC DNA]</scope>
    <source>
        <strain evidence="10">MRouAeg1</strain>
        <tissue evidence="10">Muscle</tissue>
    </source>
</reference>
<feature type="domain" description="Amino acid transporter transmembrane" evidence="9">
    <location>
        <begin position="20"/>
        <end position="66"/>
    </location>
</feature>
<comment type="similarity">
    <text evidence="6">Belongs to the TMEM104 family.</text>
</comment>
<evidence type="ECO:0000313" key="11">
    <source>
        <dbReference type="Proteomes" id="UP000593571"/>
    </source>
</evidence>
<accession>A0A7J8GHG0</accession>
<organism evidence="10 11">
    <name type="scientific">Rousettus aegyptiacus</name>
    <name type="common">Egyptian fruit bat</name>
    <name type="synonym">Pteropus aegyptiacus</name>
    <dbReference type="NCBI Taxonomy" id="9407"/>
    <lineage>
        <taxon>Eukaryota</taxon>
        <taxon>Metazoa</taxon>
        <taxon>Chordata</taxon>
        <taxon>Craniata</taxon>
        <taxon>Vertebrata</taxon>
        <taxon>Euteleostomi</taxon>
        <taxon>Mammalia</taxon>
        <taxon>Eutheria</taxon>
        <taxon>Laurasiatheria</taxon>
        <taxon>Chiroptera</taxon>
        <taxon>Yinpterochiroptera</taxon>
        <taxon>Pteropodoidea</taxon>
        <taxon>Pteropodidae</taxon>
        <taxon>Rousettinae</taxon>
        <taxon>Rousettus</taxon>
    </lineage>
</organism>
<keyword evidence="2 8" id="KW-0812">Transmembrane</keyword>
<dbReference type="AlphaFoldDB" id="A0A7J8GHG0"/>
<sequence length="362" mass="39481">MAGEITETGELYSPYVGLVYMFNLIVGTGALTMPKAFASAGWLVSLVLLVFLGFMSFVTTTFVVEAMAAANAQLRWKRMENHQKEDDEDSSTASDSDSLLQDSHERAEKRPILSKDAGLQTSLKSQTEWKWDRWPPCSSIKWGSTCSISASSSTCCCSPAGRAPPAALPLPGPPEPAVPLIKSPFPTSSRWNRVESHPGDRAREPWFQLCSSTDGSPAPGRPDTPRSVRAAPGSFVLPGSAFYPFIPALREICFCLLETLWKVLSTGQRLTSVGHSRLQSPGTFSLTAAPPSPVTVLRSWCFQAPCPSLARPLLRGPLHRDTSSPHPEWTFIHTQLPCCTELREVRAVPSPPWCLGTRSVNV</sequence>
<evidence type="ECO:0000313" key="10">
    <source>
        <dbReference type="EMBL" id="KAF6459386.1"/>
    </source>
</evidence>
<evidence type="ECO:0000256" key="2">
    <source>
        <dbReference type="ARBA" id="ARBA00022692"/>
    </source>
</evidence>
<evidence type="ECO:0000256" key="1">
    <source>
        <dbReference type="ARBA" id="ARBA00004141"/>
    </source>
</evidence>
<proteinExistence type="inferred from homology"/>
<evidence type="ECO:0000256" key="4">
    <source>
        <dbReference type="ARBA" id="ARBA00023136"/>
    </source>
</evidence>
<dbReference type="Pfam" id="PF01490">
    <property type="entry name" value="Aa_trans"/>
    <property type="match status" value="1"/>
</dbReference>
<protein>
    <submittedName>
        <fullName evidence="10">Transmembrane protein 104</fullName>
    </submittedName>
</protein>
<name>A0A7J8GHG0_ROUAE</name>
<keyword evidence="4 8" id="KW-0472">Membrane</keyword>
<evidence type="ECO:0000256" key="8">
    <source>
        <dbReference type="SAM" id="Phobius"/>
    </source>
</evidence>
<keyword evidence="11" id="KW-1185">Reference proteome</keyword>
<feature type="transmembrane region" description="Helical" evidence="8">
    <location>
        <begin position="40"/>
        <end position="64"/>
    </location>
</feature>
<evidence type="ECO:0000256" key="5">
    <source>
        <dbReference type="ARBA" id="ARBA00023180"/>
    </source>
</evidence>
<comment type="caution">
    <text evidence="10">The sequence shown here is derived from an EMBL/GenBank/DDBJ whole genome shotgun (WGS) entry which is preliminary data.</text>
</comment>
<feature type="compositionally biased region" description="Low complexity" evidence="7">
    <location>
        <begin position="91"/>
        <end position="101"/>
    </location>
</feature>
<feature type="compositionally biased region" description="Basic and acidic residues" evidence="7">
    <location>
        <begin position="102"/>
        <end position="113"/>
    </location>
</feature>
<keyword evidence="3 8" id="KW-1133">Transmembrane helix</keyword>
<evidence type="ECO:0000256" key="7">
    <source>
        <dbReference type="SAM" id="MobiDB-lite"/>
    </source>
</evidence>
<dbReference type="GO" id="GO:0016020">
    <property type="term" value="C:membrane"/>
    <property type="evidence" value="ECO:0007669"/>
    <property type="project" value="UniProtKB-SubCell"/>
</dbReference>
<dbReference type="Proteomes" id="UP000593571">
    <property type="component" value="Unassembled WGS sequence"/>
</dbReference>
<evidence type="ECO:0000256" key="3">
    <source>
        <dbReference type="ARBA" id="ARBA00022989"/>
    </source>
</evidence>